<name>I0JIW7_HALH3</name>
<evidence type="ECO:0000313" key="2">
    <source>
        <dbReference type="Proteomes" id="UP000007397"/>
    </source>
</evidence>
<dbReference type="HOGENOM" id="CLU_3328587_0_0_9"/>
<dbReference type="Proteomes" id="UP000007397">
    <property type="component" value="Chromosome"/>
</dbReference>
<organism evidence="1 2">
    <name type="scientific">Halobacillus halophilus (strain ATCC 35676 / DSM 2266 / JCM 20832 / KCTC 3685 / LMG 17431 / NBRC 102448 / NCIMB 2269)</name>
    <name type="common">Sporosarcina halophila</name>
    <dbReference type="NCBI Taxonomy" id="866895"/>
    <lineage>
        <taxon>Bacteria</taxon>
        <taxon>Bacillati</taxon>
        <taxon>Bacillota</taxon>
        <taxon>Bacilli</taxon>
        <taxon>Bacillales</taxon>
        <taxon>Bacillaceae</taxon>
        <taxon>Halobacillus</taxon>
    </lineage>
</organism>
<evidence type="ECO:0000313" key="1">
    <source>
        <dbReference type="EMBL" id="CCG44085.1"/>
    </source>
</evidence>
<protein>
    <submittedName>
        <fullName evidence="1">Uncharacterized protein</fullName>
    </submittedName>
</protein>
<accession>I0JIW7</accession>
<reference evidence="1 2" key="1">
    <citation type="journal article" date="2013" name="Environ. Microbiol.">
        <title>Chloride and organic osmolytes: a hybrid strategy to cope with elevated salinities by the moderately halophilic, chloride-dependent bacterium Halobacillus halophilus.</title>
        <authorList>
            <person name="Saum S.H."/>
            <person name="Pfeiffer F."/>
            <person name="Palm P."/>
            <person name="Rampp M."/>
            <person name="Schuster S.C."/>
            <person name="Muller V."/>
            <person name="Oesterhelt D."/>
        </authorList>
    </citation>
    <scope>NUCLEOTIDE SEQUENCE [LARGE SCALE GENOMIC DNA]</scope>
    <source>
        <strain evidence="2">ATCC 35676 / DSM 2266 / JCM 20832 / KCTC 3685 / LMG 17431 / NBRC 102448 / NCIMB 2269</strain>
    </source>
</reference>
<dbReference type="STRING" id="866895.HBHAL_1719"/>
<keyword evidence="2" id="KW-1185">Reference proteome</keyword>
<proteinExistence type="predicted"/>
<sequence>MNKDNFVIASEGIVLPLEEVPVRLFQRDGRQSKDQNDA</sequence>
<gene>
    <name evidence="1" type="ordered locus">HBHAL_1719</name>
</gene>
<dbReference type="PATRIC" id="fig|866895.3.peg.716"/>
<dbReference type="KEGG" id="hhd:HBHAL_1719"/>
<dbReference type="AlphaFoldDB" id="I0JIW7"/>
<dbReference type="EMBL" id="HE717023">
    <property type="protein sequence ID" value="CCG44085.1"/>
    <property type="molecule type" value="Genomic_DNA"/>
</dbReference>